<dbReference type="AlphaFoldDB" id="A0A1S5RMS8"/>
<protein>
    <submittedName>
        <fullName evidence="1">Uncharacterized protein</fullName>
    </submittedName>
</protein>
<reference evidence="1" key="1">
    <citation type="journal article" date="2017" name="Cell Chem. Biol.">
        <title>An Unusual Protector-Protege Strategy for the Biosynthesis of Purine Nucleoside Antibiotics.</title>
        <authorList>
            <person name="Wu P."/>
            <person name="Wan D."/>
            <person name="Xu G."/>
            <person name="Wang G."/>
            <person name="Ma H."/>
            <person name="Wang T."/>
            <person name="Gao Y."/>
            <person name="Qi J."/>
            <person name="Chen X."/>
            <person name="Zhu J."/>
            <person name="Li Y.Q."/>
            <person name="Deng Z."/>
            <person name="Chen W."/>
        </authorList>
    </citation>
    <scope>NUCLEOTIDE SEQUENCE</scope>
    <source>
        <strain evidence="1">NRRL 3238</strain>
    </source>
</reference>
<dbReference type="EMBL" id="KJ856912">
    <property type="protein sequence ID" value="AOE46839.1"/>
    <property type="molecule type" value="Genomic_DNA"/>
</dbReference>
<evidence type="ECO:0000313" key="1">
    <source>
        <dbReference type="EMBL" id="AOE46839.1"/>
    </source>
</evidence>
<name>A0A1S5RMS8_STRAT</name>
<sequence>MNDITAFINEDARLDEVPIERAEGTVLVEQGVTVLATPSANFCLTFAIGK</sequence>
<accession>A0A1S5RMS8</accession>
<organism evidence="1">
    <name type="scientific">Streptomyces antibioticus</name>
    <dbReference type="NCBI Taxonomy" id="1890"/>
    <lineage>
        <taxon>Bacteria</taxon>
        <taxon>Bacillati</taxon>
        <taxon>Actinomycetota</taxon>
        <taxon>Actinomycetes</taxon>
        <taxon>Kitasatosporales</taxon>
        <taxon>Streptomycetaceae</taxon>
        <taxon>Streptomyces</taxon>
    </lineage>
</organism>
<proteinExistence type="predicted"/>